<dbReference type="OrthoDB" id="9814402at2"/>
<dbReference type="InterPro" id="IPR038709">
    <property type="entry name" value="RpoN_core-bd_sf"/>
</dbReference>
<keyword evidence="6 9" id="KW-0731">Sigma factor</keyword>
<dbReference type="GO" id="GO:0001216">
    <property type="term" value="F:DNA-binding transcription activator activity"/>
    <property type="evidence" value="ECO:0007669"/>
    <property type="project" value="InterPro"/>
</dbReference>
<dbReference type="GO" id="GO:0000428">
    <property type="term" value="C:DNA-directed RNA polymerase complex"/>
    <property type="evidence" value="ECO:0007669"/>
    <property type="project" value="UniProtKB-KW"/>
</dbReference>
<evidence type="ECO:0000256" key="3">
    <source>
        <dbReference type="ARBA" id="ARBA00022679"/>
    </source>
</evidence>
<dbReference type="GO" id="GO:0003677">
    <property type="term" value="F:DNA binding"/>
    <property type="evidence" value="ECO:0007669"/>
    <property type="project" value="UniProtKB-KW"/>
</dbReference>
<keyword evidence="14" id="KW-1185">Reference proteome</keyword>
<proteinExistence type="inferred from homology"/>
<evidence type="ECO:0000256" key="4">
    <source>
        <dbReference type="ARBA" id="ARBA00022695"/>
    </source>
</evidence>
<evidence type="ECO:0000259" key="11">
    <source>
        <dbReference type="Pfam" id="PF04552"/>
    </source>
</evidence>
<comment type="function">
    <text evidence="9">Sigma factors are initiation factors that promote the attachment of RNA polymerase to specific initiation sites and are then released.</text>
</comment>
<keyword evidence="7 9" id="KW-0238">DNA-binding</keyword>
<dbReference type="InterPro" id="IPR007634">
    <property type="entry name" value="RNA_pol_sigma_54_DNA-bd"/>
</dbReference>
<name>A0A853FBQ8_9BURK</name>
<evidence type="ECO:0000256" key="2">
    <source>
        <dbReference type="ARBA" id="ARBA00022478"/>
    </source>
</evidence>
<dbReference type="Gene3D" id="1.10.10.1330">
    <property type="entry name" value="RNA polymerase sigma-54 factor, core-binding domain"/>
    <property type="match status" value="1"/>
</dbReference>
<dbReference type="Pfam" id="PF04552">
    <property type="entry name" value="Sigma54_DBD"/>
    <property type="match status" value="1"/>
</dbReference>
<dbReference type="PROSITE" id="PS50044">
    <property type="entry name" value="SIGMA54_3"/>
    <property type="match status" value="1"/>
</dbReference>
<evidence type="ECO:0000256" key="10">
    <source>
        <dbReference type="SAM" id="MobiDB-lite"/>
    </source>
</evidence>
<sequence length="551" mass="60929">MRAPHRTRPTANVFLTRIGKNAPDSPRACTRIHLNQHVIQFWHKHCFIPGSTGAAASVAIPGRSELAQLGYELQTRQTTALTPRLQQSVRLLQMSTLEFNHEVARALADNPFLEELEEGGQDASAEASNRDAGEAPISQDGSAPSAGTDIEDAPRQGEAQAEAPAAWSGDYPVRRGRDDGESDIGQWARSETTLQDALYEDLCAYSLNERERRMALYIIEALDDDGYLREPLLELAEAGQFSPPAKAAEWELALKLVQQLGPPGLAARNLPECLRLQLLAMTADTAGVDTALRIVDGHLERLGRSDYAGLARLLACSEAQARTAGMLIRDLSPRPGRHPGTVDPSCYVIPDAHVQKIGRTWIAISNRDALPRARLNDTYARMFRGTRYDDRAMMAQALQEARWLMRSLAQRTQTIQRVAQAIVARQQTFFDYGDVALRPLMLSEIAQELDMHESTVSRATSNKYLATPRGIYEFKHFFSRELATRSGGTCSAGAVRALIQEMIDEEDPQAPLSDVVLASKLAREGIVVARRTVSKYRAQIKYPPAELRRAP</sequence>
<dbReference type="Pfam" id="PF00309">
    <property type="entry name" value="Sigma54_AID"/>
    <property type="match status" value="1"/>
</dbReference>
<dbReference type="AlphaFoldDB" id="A0A853FBQ8"/>
<dbReference type="Pfam" id="PF04963">
    <property type="entry name" value="Sigma54_CBD"/>
    <property type="match status" value="1"/>
</dbReference>
<dbReference type="GO" id="GO:0006352">
    <property type="term" value="P:DNA-templated transcription initiation"/>
    <property type="evidence" value="ECO:0007669"/>
    <property type="project" value="InterPro"/>
</dbReference>
<dbReference type="GO" id="GO:0016779">
    <property type="term" value="F:nucleotidyltransferase activity"/>
    <property type="evidence" value="ECO:0007669"/>
    <property type="project" value="UniProtKB-KW"/>
</dbReference>
<evidence type="ECO:0000256" key="9">
    <source>
        <dbReference type="PIRNR" id="PIRNR000774"/>
    </source>
</evidence>
<dbReference type="NCBIfam" id="NF004595">
    <property type="entry name" value="PRK05932.1-2"/>
    <property type="match status" value="1"/>
</dbReference>
<comment type="similarity">
    <text evidence="1 9">Belongs to the sigma-54 factor family.</text>
</comment>
<organism evidence="13 14">
    <name type="scientific">Allopusillimonas soli</name>
    <dbReference type="NCBI Taxonomy" id="659016"/>
    <lineage>
        <taxon>Bacteria</taxon>
        <taxon>Pseudomonadati</taxon>
        <taxon>Pseudomonadota</taxon>
        <taxon>Betaproteobacteria</taxon>
        <taxon>Burkholderiales</taxon>
        <taxon>Alcaligenaceae</taxon>
        <taxon>Allopusillimonas</taxon>
    </lineage>
</organism>
<dbReference type="Proteomes" id="UP000580517">
    <property type="component" value="Unassembled WGS sequence"/>
</dbReference>
<gene>
    <name evidence="13" type="ORF">H0A68_11615</name>
</gene>
<dbReference type="InterPro" id="IPR000394">
    <property type="entry name" value="RNA_pol_sigma_54"/>
</dbReference>
<dbReference type="PROSITE" id="PS00717">
    <property type="entry name" value="SIGMA54_1"/>
    <property type="match status" value="1"/>
</dbReference>
<dbReference type="PIRSF" id="PIRSF000774">
    <property type="entry name" value="RpoN"/>
    <property type="match status" value="1"/>
</dbReference>
<evidence type="ECO:0000313" key="13">
    <source>
        <dbReference type="EMBL" id="NYT37523.1"/>
    </source>
</evidence>
<keyword evidence="8 9" id="KW-0804">Transcription</keyword>
<keyword evidence="4 9" id="KW-0548">Nucleotidyltransferase</keyword>
<evidence type="ECO:0000256" key="6">
    <source>
        <dbReference type="ARBA" id="ARBA00023082"/>
    </source>
</evidence>
<accession>A0A853FBQ8</accession>
<dbReference type="PANTHER" id="PTHR32248:SF4">
    <property type="entry name" value="RNA POLYMERASE SIGMA-54 FACTOR"/>
    <property type="match status" value="1"/>
</dbReference>
<reference evidence="13 14" key="1">
    <citation type="submission" date="2020-07" db="EMBL/GenBank/DDBJ databases">
        <title>Taxonomic revisions and descriptions of new bacterial species based on genomic comparisons in the high-G+C-content subgroup of the family Alcaligenaceae.</title>
        <authorList>
            <person name="Szabo A."/>
            <person name="Felfoldi T."/>
        </authorList>
    </citation>
    <scope>NUCLEOTIDE SEQUENCE [LARGE SCALE GENOMIC DNA]</scope>
    <source>
        <strain evidence="13 14">DSM 25264</strain>
    </source>
</reference>
<feature type="domain" description="RNA polymerase sigma factor 54 core-binding" evidence="12">
    <location>
        <begin position="186"/>
        <end position="379"/>
    </location>
</feature>
<keyword evidence="3 9" id="KW-0808">Transferase</keyword>
<feature type="domain" description="RNA polymerase sigma factor 54 DNA-binding" evidence="11">
    <location>
        <begin position="393"/>
        <end position="549"/>
    </location>
</feature>
<feature type="region of interest" description="Disordered" evidence="10">
    <location>
        <begin position="117"/>
        <end position="184"/>
    </location>
</feature>
<evidence type="ECO:0000313" key="14">
    <source>
        <dbReference type="Proteomes" id="UP000580517"/>
    </source>
</evidence>
<dbReference type="GO" id="GO:0016987">
    <property type="term" value="F:sigma factor activity"/>
    <property type="evidence" value="ECO:0007669"/>
    <property type="project" value="UniProtKB-KW"/>
</dbReference>
<dbReference type="Gene3D" id="1.10.10.60">
    <property type="entry name" value="Homeodomain-like"/>
    <property type="match status" value="1"/>
</dbReference>
<dbReference type="EMBL" id="JACCEW010000003">
    <property type="protein sequence ID" value="NYT37523.1"/>
    <property type="molecule type" value="Genomic_DNA"/>
</dbReference>
<dbReference type="NCBIfam" id="TIGR02395">
    <property type="entry name" value="rpoN_sigma"/>
    <property type="match status" value="1"/>
</dbReference>
<keyword evidence="5 9" id="KW-0805">Transcription regulation</keyword>
<evidence type="ECO:0000256" key="7">
    <source>
        <dbReference type="ARBA" id="ARBA00023125"/>
    </source>
</evidence>
<dbReference type="NCBIfam" id="NF009118">
    <property type="entry name" value="PRK12469.1"/>
    <property type="match status" value="1"/>
</dbReference>
<dbReference type="InterPro" id="IPR007046">
    <property type="entry name" value="RNA_pol_sigma_54_core-bd"/>
</dbReference>
<evidence type="ECO:0000256" key="8">
    <source>
        <dbReference type="ARBA" id="ARBA00023163"/>
    </source>
</evidence>
<keyword evidence="2 9" id="KW-0240">DNA-directed RNA polymerase</keyword>
<protein>
    <recommendedName>
        <fullName evidence="9">RNA polymerase sigma-54 factor</fullName>
    </recommendedName>
</protein>
<comment type="caution">
    <text evidence="13">The sequence shown here is derived from an EMBL/GenBank/DDBJ whole genome shotgun (WGS) entry which is preliminary data.</text>
</comment>
<evidence type="ECO:0000259" key="12">
    <source>
        <dbReference type="Pfam" id="PF04963"/>
    </source>
</evidence>
<dbReference type="PANTHER" id="PTHR32248">
    <property type="entry name" value="RNA POLYMERASE SIGMA-54 FACTOR"/>
    <property type="match status" value="1"/>
</dbReference>
<evidence type="ECO:0000256" key="5">
    <source>
        <dbReference type="ARBA" id="ARBA00023015"/>
    </source>
</evidence>
<evidence type="ECO:0000256" key="1">
    <source>
        <dbReference type="ARBA" id="ARBA00008798"/>
    </source>
</evidence>
<dbReference type="PRINTS" id="PR00045">
    <property type="entry name" value="SIGMA54FCT"/>
</dbReference>